<dbReference type="InterPro" id="IPR043519">
    <property type="entry name" value="NT_sf"/>
</dbReference>
<dbReference type="Pfam" id="PF18765">
    <property type="entry name" value="Polbeta"/>
    <property type="match status" value="1"/>
</dbReference>
<gene>
    <name evidence="9" type="ORF">A2401_02735</name>
</gene>
<evidence type="ECO:0000256" key="7">
    <source>
        <dbReference type="ARBA" id="ARBA00022842"/>
    </source>
</evidence>
<dbReference type="EMBL" id="MHPP01000019">
    <property type="protein sequence ID" value="OGZ84320.1"/>
    <property type="molecule type" value="Genomic_DNA"/>
</dbReference>
<name>A0A1G2JD20_9BACT</name>
<evidence type="ECO:0000313" key="9">
    <source>
        <dbReference type="EMBL" id="OGZ84320.1"/>
    </source>
</evidence>
<dbReference type="GO" id="GO:0005524">
    <property type="term" value="F:ATP binding"/>
    <property type="evidence" value="ECO:0007669"/>
    <property type="project" value="UniProtKB-KW"/>
</dbReference>
<dbReference type="AlphaFoldDB" id="A0A1G2JD20"/>
<comment type="cofactor">
    <cofactor evidence="1">
        <name>Mg(2+)</name>
        <dbReference type="ChEBI" id="CHEBI:18420"/>
    </cofactor>
</comment>
<evidence type="ECO:0000256" key="2">
    <source>
        <dbReference type="ARBA" id="ARBA00022679"/>
    </source>
</evidence>
<evidence type="ECO:0000256" key="5">
    <source>
        <dbReference type="ARBA" id="ARBA00022741"/>
    </source>
</evidence>
<dbReference type="InterPro" id="IPR041633">
    <property type="entry name" value="Polbeta"/>
</dbReference>
<sequence length="94" mass="10925">MSIQEIKKKISPILKKNGVKKAAIFGSYARGEEKKRSDVDILIKYKYDNKSYFDLVGLQLELEKKLKKKVDLLTYDSIHPLLKKSILEDEKIIL</sequence>
<evidence type="ECO:0000313" key="10">
    <source>
        <dbReference type="Proteomes" id="UP000177751"/>
    </source>
</evidence>
<dbReference type="SUPFAM" id="SSF81301">
    <property type="entry name" value="Nucleotidyltransferase"/>
    <property type="match status" value="1"/>
</dbReference>
<dbReference type="GO" id="GO:0016779">
    <property type="term" value="F:nucleotidyltransferase activity"/>
    <property type="evidence" value="ECO:0007669"/>
    <property type="project" value="UniProtKB-KW"/>
</dbReference>
<dbReference type="CDD" id="cd05403">
    <property type="entry name" value="NT_KNTase_like"/>
    <property type="match status" value="1"/>
</dbReference>
<dbReference type="GO" id="GO:0046872">
    <property type="term" value="F:metal ion binding"/>
    <property type="evidence" value="ECO:0007669"/>
    <property type="project" value="UniProtKB-KW"/>
</dbReference>
<evidence type="ECO:0000259" key="8">
    <source>
        <dbReference type="Pfam" id="PF18765"/>
    </source>
</evidence>
<dbReference type="PANTHER" id="PTHR33571">
    <property type="entry name" value="SSL8005 PROTEIN"/>
    <property type="match status" value="1"/>
</dbReference>
<proteinExistence type="predicted"/>
<organism evidence="9 10">
    <name type="scientific">Candidatus Staskawiczbacteria bacterium RIFOXYC1_FULL_38_18</name>
    <dbReference type="NCBI Taxonomy" id="1802229"/>
    <lineage>
        <taxon>Bacteria</taxon>
        <taxon>Candidatus Staskawicziibacteriota</taxon>
    </lineage>
</organism>
<dbReference type="STRING" id="1802229.A2401_02735"/>
<dbReference type="InterPro" id="IPR052038">
    <property type="entry name" value="Type-VII_TA_antitoxin"/>
</dbReference>
<evidence type="ECO:0000256" key="3">
    <source>
        <dbReference type="ARBA" id="ARBA00022695"/>
    </source>
</evidence>
<protein>
    <recommendedName>
        <fullName evidence="8">Polymerase beta nucleotidyltransferase domain-containing protein</fullName>
    </recommendedName>
</protein>
<dbReference type="Proteomes" id="UP000177751">
    <property type="component" value="Unassembled WGS sequence"/>
</dbReference>
<keyword evidence="3" id="KW-0548">Nucleotidyltransferase</keyword>
<keyword evidence="4" id="KW-0479">Metal-binding</keyword>
<keyword evidence="7" id="KW-0460">Magnesium</keyword>
<dbReference type="Gene3D" id="3.30.460.10">
    <property type="entry name" value="Beta Polymerase, domain 2"/>
    <property type="match status" value="1"/>
</dbReference>
<keyword evidence="6" id="KW-0067">ATP-binding</keyword>
<accession>A0A1G2JD20</accession>
<dbReference type="PANTHER" id="PTHR33571:SF14">
    <property type="entry name" value="PROTEIN ADENYLYLTRANSFERASE MJ0435-RELATED"/>
    <property type="match status" value="1"/>
</dbReference>
<evidence type="ECO:0000256" key="4">
    <source>
        <dbReference type="ARBA" id="ARBA00022723"/>
    </source>
</evidence>
<evidence type="ECO:0000256" key="6">
    <source>
        <dbReference type="ARBA" id="ARBA00022840"/>
    </source>
</evidence>
<comment type="caution">
    <text evidence="9">The sequence shown here is derived from an EMBL/GenBank/DDBJ whole genome shotgun (WGS) entry which is preliminary data.</text>
</comment>
<keyword evidence="2" id="KW-0808">Transferase</keyword>
<evidence type="ECO:0000256" key="1">
    <source>
        <dbReference type="ARBA" id="ARBA00001946"/>
    </source>
</evidence>
<keyword evidence="5" id="KW-0547">Nucleotide-binding</keyword>
<feature type="domain" description="Polymerase beta nucleotidyltransferase" evidence="8">
    <location>
        <begin position="8"/>
        <end position="93"/>
    </location>
</feature>
<reference evidence="9 10" key="1">
    <citation type="journal article" date="2016" name="Nat. Commun.">
        <title>Thousands of microbial genomes shed light on interconnected biogeochemical processes in an aquifer system.</title>
        <authorList>
            <person name="Anantharaman K."/>
            <person name="Brown C.T."/>
            <person name="Hug L.A."/>
            <person name="Sharon I."/>
            <person name="Castelle C.J."/>
            <person name="Probst A.J."/>
            <person name="Thomas B.C."/>
            <person name="Singh A."/>
            <person name="Wilkins M.J."/>
            <person name="Karaoz U."/>
            <person name="Brodie E.L."/>
            <person name="Williams K.H."/>
            <person name="Hubbard S.S."/>
            <person name="Banfield J.F."/>
        </authorList>
    </citation>
    <scope>NUCLEOTIDE SEQUENCE [LARGE SCALE GENOMIC DNA]</scope>
</reference>